<reference evidence="1" key="1">
    <citation type="submission" date="2018-05" db="EMBL/GenBank/DDBJ databases">
        <authorList>
            <person name="Lanie J.A."/>
            <person name="Ng W.-L."/>
            <person name="Kazmierczak K.M."/>
            <person name="Andrzejewski T.M."/>
            <person name="Davidsen T.M."/>
            <person name="Wayne K.J."/>
            <person name="Tettelin H."/>
            <person name="Glass J.I."/>
            <person name="Rusch D."/>
            <person name="Podicherti R."/>
            <person name="Tsui H.-C.T."/>
            <person name="Winkler M.E."/>
        </authorList>
    </citation>
    <scope>NUCLEOTIDE SEQUENCE</scope>
</reference>
<sequence>MTFLKDADLDKAVGLVFELAAQLHVERQRRLALEKLMSDKGLITAAEMENLADDDKFLETARETLDRSLRKLMRVLSEQGDKKGPLRAEALDAE</sequence>
<accession>A0A382CPT2</accession>
<dbReference type="AlphaFoldDB" id="A0A382CPT2"/>
<name>A0A382CPT2_9ZZZZ</name>
<gene>
    <name evidence="1" type="ORF">METZ01_LOCUS180151</name>
</gene>
<evidence type="ECO:0000313" key="1">
    <source>
        <dbReference type="EMBL" id="SVB27297.1"/>
    </source>
</evidence>
<organism evidence="1">
    <name type="scientific">marine metagenome</name>
    <dbReference type="NCBI Taxonomy" id="408172"/>
    <lineage>
        <taxon>unclassified sequences</taxon>
        <taxon>metagenomes</taxon>
        <taxon>ecological metagenomes</taxon>
    </lineage>
</organism>
<protein>
    <submittedName>
        <fullName evidence="1">Uncharacterized protein</fullName>
    </submittedName>
</protein>
<dbReference type="EMBL" id="UINC01035224">
    <property type="protein sequence ID" value="SVB27297.1"/>
    <property type="molecule type" value="Genomic_DNA"/>
</dbReference>
<proteinExistence type="predicted"/>